<evidence type="ECO:0000256" key="1">
    <source>
        <dbReference type="SAM" id="MobiDB-lite"/>
    </source>
</evidence>
<evidence type="ECO:0000313" key="2">
    <source>
        <dbReference type="EMBL" id="KAF2074029.1"/>
    </source>
</evidence>
<feature type="region of interest" description="Disordered" evidence="1">
    <location>
        <begin position="83"/>
        <end position="219"/>
    </location>
</feature>
<reference evidence="2" key="1">
    <citation type="submission" date="2020-01" db="EMBL/GenBank/DDBJ databases">
        <title>Development of genomics and gene disruption for Polysphondylium violaceum indicates a role for the polyketide synthase stlB in stalk morphogenesis.</title>
        <authorList>
            <person name="Narita B."/>
            <person name="Kawabe Y."/>
            <person name="Kin K."/>
            <person name="Saito T."/>
            <person name="Gibbs R."/>
            <person name="Kuspa A."/>
            <person name="Muzny D."/>
            <person name="Queller D."/>
            <person name="Richards S."/>
            <person name="Strassman J."/>
            <person name="Sucgang R."/>
            <person name="Worley K."/>
            <person name="Schaap P."/>
        </authorList>
    </citation>
    <scope>NUCLEOTIDE SEQUENCE</scope>
    <source>
        <strain evidence="2">QSvi11</strain>
    </source>
</reference>
<name>A0A8J4PWI9_9MYCE</name>
<protein>
    <submittedName>
        <fullName evidence="2">Uncharacterized protein</fullName>
    </submittedName>
</protein>
<sequence length="312" mass="35022">MMRVLVIFIPKSLPNRCIHFKKLGLWIIFQTQTKDDQQENNNNINNENIETQEINHDHYTEEEIRNNPSSFYDSPSTSNSSFSSTSSISSFSSSTSSNSNLNTPPIEFTPTATSASTSSTTNNTTASSSTNKSFKKRSWRIRTPSPRPKVVNTNYVNSSELNIQLPPTPTYPRKPSYITSSSTSSSCSSLNGTSSNSSTSSLSSNKSFRSRYNQSPIGSTMITNTKDNYICNEQSNNGQQQLNFTERINTSSILSKPCPIKPNPNPQQSQQPKHNSNWSFSPKKLFRSNSQQICRDMPEQSCYQTFVDNEIY</sequence>
<dbReference type="Proteomes" id="UP000695562">
    <property type="component" value="Unassembled WGS sequence"/>
</dbReference>
<feature type="compositionally biased region" description="Low complexity" evidence="1">
    <location>
        <begin position="83"/>
        <end position="131"/>
    </location>
</feature>
<keyword evidence="3" id="KW-1185">Reference proteome</keyword>
<feature type="compositionally biased region" description="Polar residues" evidence="1">
    <location>
        <begin position="151"/>
        <end position="162"/>
    </location>
</feature>
<feature type="compositionally biased region" description="Polar residues" evidence="1">
    <location>
        <begin position="210"/>
        <end position="219"/>
    </location>
</feature>
<organism evidence="2 3">
    <name type="scientific">Polysphondylium violaceum</name>
    <dbReference type="NCBI Taxonomy" id="133409"/>
    <lineage>
        <taxon>Eukaryota</taxon>
        <taxon>Amoebozoa</taxon>
        <taxon>Evosea</taxon>
        <taxon>Eumycetozoa</taxon>
        <taxon>Dictyostelia</taxon>
        <taxon>Dictyosteliales</taxon>
        <taxon>Dictyosteliaceae</taxon>
        <taxon>Polysphondylium</taxon>
    </lineage>
</organism>
<proteinExistence type="predicted"/>
<dbReference type="OrthoDB" id="10659250at2759"/>
<feature type="region of interest" description="Disordered" evidence="1">
    <location>
        <begin position="253"/>
        <end position="282"/>
    </location>
</feature>
<dbReference type="AlphaFoldDB" id="A0A8J4PWI9"/>
<feature type="compositionally biased region" description="Low complexity" evidence="1">
    <location>
        <begin position="266"/>
        <end position="277"/>
    </location>
</feature>
<comment type="caution">
    <text evidence="2">The sequence shown here is derived from an EMBL/GenBank/DDBJ whole genome shotgun (WGS) entry which is preliminary data.</text>
</comment>
<accession>A0A8J4PWI9</accession>
<evidence type="ECO:0000313" key="3">
    <source>
        <dbReference type="Proteomes" id="UP000695562"/>
    </source>
</evidence>
<feature type="compositionally biased region" description="Low complexity" evidence="1">
    <location>
        <begin position="179"/>
        <end position="207"/>
    </location>
</feature>
<dbReference type="EMBL" id="AJWJ01000168">
    <property type="protein sequence ID" value="KAF2074029.1"/>
    <property type="molecule type" value="Genomic_DNA"/>
</dbReference>
<gene>
    <name evidence="2" type="ORF">CYY_004643</name>
</gene>